<dbReference type="InterPro" id="IPR027417">
    <property type="entry name" value="P-loop_NTPase"/>
</dbReference>
<dbReference type="PANTHER" id="PTHR47835">
    <property type="entry name" value="HFM1, ATP DEPENDENT DNA HELICASE HOMOLOG"/>
    <property type="match status" value="1"/>
</dbReference>
<dbReference type="Pfam" id="PF02889">
    <property type="entry name" value="Sec63"/>
    <property type="match status" value="1"/>
</dbReference>
<dbReference type="PANTHER" id="PTHR47835:SF3">
    <property type="entry name" value="HELICASE FOR MEIOSIS 1"/>
    <property type="match status" value="1"/>
</dbReference>
<proteinExistence type="inferred from homology"/>
<keyword evidence="4" id="KW-1185">Reference proteome</keyword>
<dbReference type="AlphaFoldDB" id="A0AAE1Z9A2"/>
<reference evidence="3" key="2">
    <citation type="journal article" date="2023" name="Infect Dis Poverty">
        <title>Chromosome-scale genome of the human blood fluke Schistosoma mekongi and its implications for public health.</title>
        <authorList>
            <person name="Zhou M."/>
            <person name="Xu L."/>
            <person name="Xu D."/>
            <person name="Chen W."/>
            <person name="Khan J."/>
            <person name="Hu Y."/>
            <person name="Huang H."/>
            <person name="Wei H."/>
            <person name="Zhang Y."/>
            <person name="Chusongsang P."/>
            <person name="Tanasarnprasert K."/>
            <person name="Hu X."/>
            <person name="Limpanont Y."/>
            <person name="Lv Z."/>
        </authorList>
    </citation>
    <scope>NUCLEOTIDE SEQUENCE</scope>
    <source>
        <strain evidence="3">LV_2022a</strain>
    </source>
</reference>
<sequence length="1218" mass="139115">MTEVRYLRLPNIINTYSKNKPVLIVSYDFYSSFNKFCTTRGGAIRTATDILKQIHFAANLNVLEERKYYSQNTMNVHLKDFILNGVAYHHAGMDVEDRNLVENAFRSGCISVLACTSTLAMGVNLPAHLVIIKNTEQLINGEIIGYNSTQLSQMVGRAGRPQAHYGKLLNGFDEINSRLESRLTEHLLCEIILRTVCDFKSLLRWIKGTFFYVRISKYPQLYGLPENGNSACIDQYVHDRCLKEIRNLQNLKLINYSLENDHINPTGSVCILINIYYINVDLGEIIFRHNLELDTLQKMFHLSGEETIEELVIHFSRILLTSNSIICIVTGTLNTLYFIASCSEMKDIRLRHCEKSFLNGLTRARGRFSLRFPIYSRIKTVSLKVVCLLQAQLGQVTINDYSLKQENEKILQSALRILSGLIALLWLYDYQLTTNSKSDEENLNISTIPIVAIKFPCMLNALELRKSIRFRRWLNYPLINLYGSSLLTEKQISKLIEANLLTSSDIQQTEAKKLENILNEKPPFGRKLLDFLGSIPKYELDVEQEPSYNSSEIKIIFTINQKIKCKDCAVLLVGSAKKYLIGKWFLEYSSSEKTNVITKQLKIPNDETLNPLSISLISINYGGIDLHTKYHFISLSNINKRCTSTPYLSTEGPIQKELSIGYSELITHHNQSVASNVENINNYEPNLWPEPTSSLNNTNIINDNNKKAHNLLKLELPLTPIVNTKKMPSNQTLKSRKCKIDIQTLQNQTKTRYKTPLTFTWTPKDNISYQWLPNTPVIQTSLLDNIHTQYKDSSLNRSAYELTTKVESRPMSESLDDKFSVQKQIRKRFRWDPEDKMTMDTNLNQSSTFTLTPVLDGCSYENETSNISNILIKDNTPELFYAQRSFISNIPLCLSCPTTYNAFSQLEYISVNSAESTRIPNSTCDSNSTAGTHLTSNTSTKFDYLSNTHYKSLIRYDEEAVNYEENSNATPINQIQYKLDNTILTTKLNLNKHNTILLTDLSSYNFPVKPYTVDIACSTPGKKESFTHYKTEKESNFDDTESLSYETLNLNGPSLNEPKISSGVKSLQTNQPNKMSQYIPQMQKKITWSEDIINDNPIQEKQETYHKNKKEILLFDSKQPFSIDHQLISDGWCELACLIKVAELGLLHEQIKFNSISMTGTPQPNCSKDSQEHTDSKENYTHLTDIPKSTTTTLTLNQTGIEMLNACLTQSESYIDEE</sequence>
<dbReference type="PROSITE" id="PS51194">
    <property type="entry name" value="HELICASE_CTER"/>
    <property type="match status" value="1"/>
</dbReference>
<dbReference type="GO" id="GO:0043138">
    <property type="term" value="F:3'-5' DNA helicase activity"/>
    <property type="evidence" value="ECO:0007669"/>
    <property type="project" value="UniProtKB-EC"/>
</dbReference>
<dbReference type="InterPro" id="IPR052247">
    <property type="entry name" value="Meiotic_Crossover_Helicase"/>
</dbReference>
<dbReference type="InterPro" id="IPR004179">
    <property type="entry name" value="Sec63-dom"/>
</dbReference>
<dbReference type="EMBL" id="JALJAT010000005">
    <property type="protein sequence ID" value="KAK4469622.1"/>
    <property type="molecule type" value="Genomic_DNA"/>
</dbReference>
<dbReference type="Pfam" id="PF00271">
    <property type="entry name" value="Helicase_C"/>
    <property type="match status" value="1"/>
</dbReference>
<protein>
    <recommendedName>
        <fullName evidence="2">Helicase C-terminal domain-containing protein</fullName>
    </recommendedName>
</protein>
<dbReference type="SUPFAM" id="SSF158702">
    <property type="entry name" value="Sec63 N-terminal domain-like"/>
    <property type="match status" value="1"/>
</dbReference>
<evidence type="ECO:0000313" key="3">
    <source>
        <dbReference type="EMBL" id="KAK4469622.1"/>
    </source>
</evidence>
<dbReference type="InterPro" id="IPR036388">
    <property type="entry name" value="WH-like_DNA-bd_sf"/>
</dbReference>
<dbReference type="SMART" id="SM00973">
    <property type="entry name" value="Sec63"/>
    <property type="match status" value="1"/>
</dbReference>
<dbReference type="CDD" id="cd18795">
    <property type="entry name" value="SF2_C_Ski2"/>
    <property type="match status" value="1"/>
</dbReference>
<dbReference type="SMART" id="SM00490">
    <property type="entry name" value="HELICc"/>
    <property type="match status" value="1"/>
</dbReference>
<dbReference type="Gene3D" id="3.40.50.300">
    <property type="entry name" value="P-loop containing nucleotide triphosphate hydrolases"/>
    <property type="match status" value="1"/>
</dbReference>
<name>A0AAE1Z9A2_SCHME</name>
<gene>
    <name evidence="3" type="ORF">MN116_007156</name>
</gene>
<accession>A0AAE1Z9A2</accession>
<evidence type="ECO:0000259" key="2">
    <source>
        <dbReference type="PROSITE" id="PS51194"/>
    </source>
</evidence>
<dbReference type="SUPFAM" id="SSF52540">
    <property type="entry name" value="P-loop containing nucleoside triphosphate hydrolases"/>
    <property type="match status" value="1"/>
</dbReference>
<reference evidence="3" key="1">
    <citation type="submission" date="2022-04" db="EMBL/GenBank/DDBJ databases">
        <authorList>
            <person name="Xu L."/>
            <person name="Lv Z."/>
        </authorList>
    </citation>
    <scope>NUCLEOTIDE SEQUENCE</scope>
    <source>
        <strain evidence="3">LV_2022a</strain>
    </source>
</reference>
<dbReference type="Gene3D" id="1.10.3380.10">
    <property type="entry name" value="Sec63 N-terminal domain-like domain"/>
    <property type="match status" value="1"/>
</dbReference>
<dbReference type="Gene3D" id="1.10.10.10">
    <property type="entry name" value="Winged helix-like DNA-binding domain superfamily/Winged helix DNA-binding domain"/>
    <property type="match status" value="1"/>
</dbReference>
<dbReference type="Proteomes" id="UP001292079">
    <property type="component" value="Unassembled WGS sequence"/>
</dbReference>
<evidence type="ECO:0000256" key="1">
    <source>
        <dbReference type="ARBA" id="ARBA00010140"/>
    </source>
</evidence>
<dbReference type="GO" id="GO:0051321">
    <property type="term" value="P:meiotic cell cycle"/>
    <property type="evidence" value="ECO:0007669"/>
    <property type="project" value="UniProtKB-KW"/>
</dbReference>
<evidence type="ECO:0000313" key="4">
    <source>
        <dbReference type="Proteomes" id="UP001292079"/>
    </source>
</evidence>
<dbReference type="InterPro" id="IPR001650">
    <property type="entry name" value="Helicase_C-like"/>
</dbReference>
<organism evidence="3 4">
    <name type="scientific">Schistosoma mekongi</name>
    <name type="common">Parasitic worm</name>
    <dbReference type="NCBI Taxonomy" id="38744"/>
    <lineage>
        <taxon>Eukaryota</taxon>
        <taxon>Metazoa</taxon>
        <taxon>Spiralia</taxon>
        <taxon>Lophotrochozoa</taxon>
        <taxon>Platyhelminthes</taxon>
        <taxon>Trematoda</taxon>
        <taxon>Digenea</taxon>
        <taxon>Strigeidida</taxon>
        <taxon>Schistosomatoidea</taxon>
        <taxon>Schistosomatidae</taxon>
        <taxon>Schistosoma</taxon>
    </lineage>
</organism>
<comment type="caution">
    <text evidence="3">The sequence shown here is derived from an EMBL/GenBank/DDBJ whole genome shotgun (WGS) entry which is preliminary data.</text>
</comment>
<feature type="domain" description="Helicase C-terminal" evidence="2">
    <location>
        <begin position="8"/>
        <end position="203"/>
    </location>
</feature>
<comment type="similarity">
    <text evidence="1">Belongs to the helicase family. SKI2 subfamily.</text>
</comment>
<dbReference type="GO" id="GO:0016787">
    <property type="term" value="F:hydrolase activity"/>
    <property type="evidence" value="ECO:0007669"/>
    <property type="project" value="UniProtKB-KW"/>
</dbReference>